<evidence type="ECO:0000313" key="12">
    <source>
        <dbReference type="EMBL" id="AVQ00230.1"/>
    </source>
</evidence>
<dbReference type="RefSeq" id="WP_106894148.1">
    <property type="nucleotide sequence ID" value="NZ_CP027860.1"/>
</dbReference>
<dbReference type="SUPFAM" id="SSF53223">
    <property type="entry name" value="Aminoacid dehydrogenase-like, N-terminal domain"/>
    <property type="match status" value="1"/>
</dbReference>
<protein>
    <recommendedName>
        <fullName evidence="2 8">Shikimate dehydrogenase (NADP(+))</fullName>
        <shortName evidence="8">SDH</shortName>
        <ecNumber evidence="2 8">1.1.1.25</ecNumber>
    </recommendedName>
</protein>
<dbReference type="NCBIfam" id="NF001310">
    <property type="entry name" value="PRK00258.1-2"/>
    <property type="match status" value="1"/>
</dbReference>
<dbReference type="AlphaFoldDB" id="A0A2P1PZG3"/>
<comment type="catalytic activity">
    <reaction evidence="7 8">
        <text>shikimate + NADP(+) = 3-dehydroshikimate + NADPH + H(+)</text>
        <dbReference type="Rhea" id="RHEA:17737"/>
        <dbReference type="ChEBI" id="CHEBI:15378"/>
        <dbReference type="ChEBI" id="CHEBI:16630"/>
        <dbReference type="ChEBI" id="CHEBI:36208"/>
        <dbReference type="ChEBI" id="CHEBI:57783"/>
        <dbReference type="ChEBI" id="CHEBI:58349"/>
        <dbReference type="EC" id="1.1.1.25"/>
    </reaction>
</comment>
<evidence type="ECO:0000256" key="4">
    <source>
        <dbReference type="ARBA" id="ARBA00022857"/>
    </source>
</evidence>
<dbReference type="InterPro" id="IPR011342">
    <property type="entry name" value="Shikimate_DH"/>
</dbReference>
<feature type="binding site" evidence="8">
    <location>
        <begin position="17"/>
        <end position="19"/>
    </location>
    <ligand>
        <name>shikimate</name>
        <dbReference type="ChEBI" id="CHEBI:36208"/>
    </ligand>
</feature>
<dbReference type="EC" id="1.1.1.25" evidence="2 8"/>
<dbReference type="Pfam" id="PF08501">
    <property type="entry name" value="Shikimate_dh_N"/>
    <property type="match status" value="1"/>
</dbReference>
<comment type="similarity">
    <text evidence="8">Belongs to the shikimate dehydrogenase family.</text>
</comment>
<dbReference type="OrthoDB" id="9776868at2"/>
<evidence type="ECO:0000256" key="3">
    <source>
        <dbReference type="ARBA" id="ARBA00022605"/>
    </source>
</evidence>
<dbReference type="GO" id="GO:0019632">
    <property type="term" value="P:shikimate metabolic process"/>
    <property type="evidence" value="ECO:0007669"/>
    <property type="project" value="InterPro"/>
</dbReference>
<dbReference type="InterPro" id="IPR013708">
    <property type="entry name" value="Shikimate_DH-bd_N"/>
</dbReference>
<dbReference type="GO" id="GO:0004764">
    <property type="term" value="F:shikimate 3-dehydrogenase (NADP+) activity"/>
    <property type="evidence" value="ECO:0007669"/>
    <property type="project" value="UniProtKB-UniRule"/>
</dbReference>
<organism evidence="12 13">
    <name type="scientific">Ahniella affigens</name>
    <dbReference type="NCBI Taxonomy" id="2021234"/>
    <lineage>
        <taxon>Bacteria</taxon>
        <taxon>Pseudomonadati</taxon>
        <taxon>Pseudomonadota</taxon>
        <taxon>Gammaproteobacteria</taxon>
        <taxon>Lysobacterales</taxon>
        <taxon>Rhodanobacteraceae</taxon>
        <taxon>Ahniella</taxon>
    </lineage>
</organism>
<gene>
    <name evidence="8" type="primary">aroE</name>
    <name evidence="12" type="ORF">C7S18_22260</name>
</gene>
<feature type="binding site" evidence="8">
    <location>
        <position position="104"/>
    </location>
    <ligand>
        <name>shikimate</name>
        <dbReference type="ChEBI" id="CHEBI:36208"/>
    </ligand>
</feature>
<dbReference type="InterPro" id="IPR006151">
    <property type="entry name" value="Shikm_DH/Glu-tRNA_Rdtase"/>
</dbReference>
<dbReference type="Pfam" id="PF01488">
    <property type="entry name" value="Shikimate_DH"/>
    <property type="match status" value="1"/>
</dbReference>
<dbReference type="InterPro" id="IPR041121">
    <property type="entry name" value="SDH_C"/>
</dbReference>
<dbReference type="EMBL" id="CP027860">
    <property type="protein sequence ID" value="AVQ00230.1"/>
    <property type="molecule type" value="Genomic_DNA"/>
</dbReference>
<dbReference type="PANTHER" id="PTHR21089:SF1">
    <property type="entry name" value="BIFUNCTIONAL 3-DEHYDROQUINATE DEHYDRATASE_SHIKIMATE DEHYDROGENASE, CHLOROPLASTIC"/>
    <property type="match status" value="1"/>
</dbReference>
<dbReference type="UniPathway" id="UPA00053">
    <property type="reaction ID" value="UER00087"/>
</dbReference>
<evidence type="ECO:0000256" key="2">
    <source>
        <dbReference type="ARBA" id="ARBA00012962"/>
    </source>
</evidence>
<feature type="binding site" evidence="8">
    <location>
        <position position="249"/>
    </location>
    <ligand>
        <name>shikimate</name>
        <dbReference type="ChEBI" id="CHEBI:36208"/>
    </ligand>
</feature>
<keyword evidence="4 8" id="KW-0521">NADP</keyword>
<feature type="binding site" evidence="8">
    <location>
        <position position="218"/>
    </location>
    <ligand>
        <name>NADP(+)</name>
        <dbReference type="ChEBI" id="CHEBI:58349"/>
    </ligand>
</feature>
<comment type="pathway">
    <text evidence="1 8">Metabolic intermediate biosynthesis; chorismate biosynthesis; chorismate from D-erythrose 4-phosphate and phosphoenolpyruvate: step 4/7.</text>
</comment>
<evidence type="ECO:0000259" key="11">
    <source>
        <dbReference type="Pfam" id="PF18317"/>
    </source>
</evidence>
<feature type="binding site" evidence="8">
    <location>
        <position position="64"/>
    </location>
    <ligand>
        <name>shikimate</name>
        <dbReference type="ChEBI" id="CHEBI:36208"/>
    </ligand>
</feature>
<evidence type="ECO:0000256" key="8">
    <source>
        <dbReference type="HAMAP-Rule" id="MF_00222"/>
    </source>
</evidence>
<evidence type="ECO:0000313" key="13">
    <source>
        <dbReference type="Proteomes" id="UP000241074"/>
    </source>
</evidence>
<keyword evidence="6 8" id="KW-0057">Aromatic amino acid biosynthesis</keyword>
<dbReference type="InterPro" id="IPR022893">
    <property type="entry name" value="Shikimate_DH_fam"/>
</dbReference>
<name>A0A2P1PZG3_9GAMM</name>
<evidence type="ECO:0000256" key="6">
    <source>
        <dbReference type="ARBA" id="ARBA00023141"/>
    </source>
</evidence>
<feature type="domain" description="Quinate/shikimate 5-dehydrogenase/glutamyl-tRNA reductase" evidence="9">
    <location>
        <begin position="114"/>
        <end position="194"/>
    </location>
</feature>
<dbReference type="GO" id="GO:0008652">
    <property type="term" value="P:amino acid biosynthetic process"/>
    <property type="evidence" value="ECO:0007669"/>
    <property type="project" value="UniProtKB-KW"/>
</dbReference>
<evidence type="ECO:0000259" key="9">
    <source>
        <dbReference type="Pfam" id="PF01488"/>
    </source>
</evidence>
<dbReference type="Gene3D" id="3.40.50.10860">
    <property type="entry name" value="Leucine Dehydrogenase, chain A, domain 1"/>
    <property type="match status" value="1"/>
</dbReference>
<feature type="binding site" evidence="8">
    <location>
        <position position="89"/>
    </location>
    <ligand>
        <name>shikimate</name>
        <dbReference type="ChEBI" id="CHEBI:36208"/>
    </ligand>
</feature>
<dbReference type="CDD" id="cd01065">
    <property type="entry name" value="NAD_bind_Shikimate_DH"/>
    <property type="match status" value="1"/>
</dbReference>
<keyword evidence="5 8" id="KW-0560">Oxidoreductase</keyword>
<dbReference type="Proteomes" id="UP000241074">
    <property type="component" value="Chromosome"/>
</dbReference>
<dbReference type="Pfam" id="PF18317">
    <property type="entry name" value="SDH_C"/>
    <property type="match status" value="1"/>
</dbReference>
<evidence type="ECO:0000256" key="7">
    <source>
        <dbReference type="ARBA" id="ARBA00049442"/>
    </source>
</evidence>
<feature type="binding site" evidence="8">
    <location>
        <position position="242"/>
    </location>
    <ligand>
        <name>NADP(+)</name>
        <dbReference type="ChEBI" id="CHEBI:58349"/>
    </ligand>
</feature>
<feature type="domain" description="SDH C-terminal" evidence="11">
    <location>
        <begin position="242"/>
        <end position="270"/>
    </location>
</feature>
<sequence length="275" mass="29499">MPLSNQLAVFGHPIAHSKSPRIHQAFGHQLGIDLRYQAIDVVDGNLAAAALRFQQMGGSGANVTLPFKQDAYKLCRSLSANATRTQVVNTLHWRGDHWFGDNTDGPGLVRDISERHRQDLRARRVLILGAGGAVQGILSALLDAGVDTITLANRSPAKADALCDLIGEPARVKSLYWQDLADAGHFDLVLNGTSAGVQGASLSLPFSLLTPRTLAYDLSYGPAATDFLAWAKAGQCWLAVDGLGMLVEQAALAFALWFGQTPDSEAVYQNLRTTP</sequence>
<dbReference type="GO" id="GO:0050661">
    <property type="term" value="F:NADP binding"/>
    <property type="evidence" value="ECO:0007669"/>
    <property type="project" value="InterPro"/>
</dbReference>
<dbReference type="Gene3D" id="3.40.50.720">
    <property type="entry name" value="NAD(P)-binding Rossmann-like Domain"/>
    <property type="match status" value="1"/>
</dbReference>
<keyword evidence="3 8" id="KW-0028">Amino-acid biosynthesis</keyword>
<feature type="domain" description="Shikimate dehydrogenase substrate binding N-terminal" evidence="10">
    <location>
        <begin position="9"/>
        <end position="91"/>
    </location>
</feature>
<accession>A0A2P1PZG3</accession>
<dbReference type="GO" id="GO:0005829">
    <property type="term" value="C:cytosol"/>
    <property type="evidence" value="ECO:0007669"/>
    <property type="project" value="TreeGrafter"/>
</dbReference>
<comment type="subunit">
    <text evidence="8">Homodimer.</text>
</comment>
<dbReference type="InterPro" id="IPR046346">
    <property type="entry name" value="Aminoacid_DH-like_N_sf"/>
</dbReference>
<reference evidence="12 13" key="1">
    <citation type="submission" date="2018-03" db="EMBL/GenBank/DDBJ databases">
        <title>Ahniella affigens gen. nov., sp. nov., a gammaproteobacterium isolated from sandy soil near a stream.</title>
        <authorList>
            <person name="Ko Y."/>
            <person name="Kim J.-H."/>
        </authorList>
    </citation>
    <scope>NUCLEOTIDE SEQUENCE [LARGE SCALE GENOMIC DNA]</scope>
    <source>
        <strain evidence="12 13">D13</strain>
    </source>
</reference>
<evidence type="ECO:0000256" key="5">
    <source>
        <dbReference type="ARBA" id="ARBA00023002"/>
    </source>
</evidence>
<proteinExistence type="inferred from homology"/>
<dbReference type="HAMAP" id="MF_00222">
    <property type="entry name" value="Shikimate_DH_AroE"/>
    <property type="match status" value="1"/>
</dbReference>
<evidence type="ECO:0000256" key="1">
    <source>
        <dbReference type="ARBA" id="ARBA00004871"/>
    </source>
</evidence>
<dbReference type="PANTHER" id="PTHR21089">
    <property type="entry name" value="SHIKIMATE DEHYDROGENASE"/>
    <property type="match status" value="1"/>
</dbReference>
<comment type="function">
    <text evidence="8">Involved in the biosynthesis of the chorismate, which leads to the biosynthesis of aromatic amino acids. Catalyzes the reversible NADPH linked reduction of 3-dehydroshikimate (DHSA) to yield shikimate (SA).</text>
</comment>
<dbReference type="KEGG" id="xba:C7S18_22260"/>
<dbReference type="SUPFAM" id="SSF51735">
    <property type="entry name" value="NAD(P)-binding Rossmann-fold domains"/>
    <property type="match status" value="1"/>
</dbReference>
<reference evidence="12 13" key="2">
    <citation type="submission" date="2018-03" db="EMBL/GenBank/DDBJ databases">
        <authorList>
            <person name="Keele B.F."/>
        </authorList>
    </citation>
    <scope>NUCLEOTIDE SEQUENCE [LARGE SCALE GENOMIC DNA]</scope>
    <source>
        <strain evidence="12 13">D13</strain>
    </source>
</reference>
<feature type="binding site" evidence="8">
    <location>
        <begin position="129"/>
        <end position="133"/>
    </location>
    <ligand>
        <name>NADP(+)</name>
        <dbReference type="ChEBI" id="CHEBI:58349"/>
    </ligand>
</feature>
<evidence type="ECO:0000259" key="10">
    <source>
        <dbReference type="Pfam" id="PF08501"/>
    </source>
</evidence>
<feature type="active site" description="Proton acceptor" evidence="8">
    <location>
        <position position="68"/>
    </location>
</feature>
<dbReference type="InterPro" id="IPR036291">
    <property type="entry name" value="NAD(P)-bd_dom_sf"/>
</dbReference>
<comment type="caution">
    <text evidence="8">Lacks conserved residue(s) required for the propagation of feature annotation.</text>
</comment>
<feature type="binding site" evidence="8">
    <location>
        <position position="220"/>
    </location>
    <ligand>
        <name>shikimate</name>
        <dbReference type="ChEBI" id="CHEBI:36208"/>
    </ligand>
</feature>
<keyword evidence="13" id="KW-1185">Reference proteome</keyword>
<dbReference type="GO" id="GO:0009423">
    <property type="term" value="P:chorismate biosynthetic process"/>
    <property type="evidence" value="ECO:0007669"/>
    <property type="project" value="UniProtKB-UniRule"/>
</dbReference>
<dbReference type="NCBIfam" id="TIGR00507">
    <property type="entry name" value="aroE"/>
    <property type="match status" value="1"/>
</dbReference>
<dbReference type="GO" id="GO:0009073">
    <property type="term" value="P:aromatic amino acid family biosynthetic process"/>
    <property type="evidence" value="ECO:0007669"/>
    <property type="project" value="UniProtKB-KW"/>
</dbReference>